<dbReference type="GeneID" id="43502666"/>
<name>A0A075MUV8_9ARCH</name>
<dbReference type="Proteomes" id="UP000028194">
    <property type="component" value="Chromosome"/>
</dbReference>
<dbReference type="OrthoDB" id="378672at2157"/>
<dbReference type="KEGG" id="nev:NTE_02955"/>
<accession>A0A075MUV8</accession>
<sequence length="47" mass="5045">MTSANATDDDKEISKLISFGVDAEFAKTLPRAARRQILKGILGLQGP</sequence>
<keyword evidence="2" id="KW-1185">Reference proteome</keyword>
<gene>
    <name evidence="1" type="ORF">NTE_02955</name>
</gene>
<protein>
    <submittedName>
        <fullName evidence="1">Uncharacterized protein</fullName>
    </submittedName>
</protein>
<reference evidence="1 2" key="1">
    <citation type="journal article" date="2014" name="PLoS ONE">
        <title>Genome Sequence of Candidatus Nitrososphaera evergladensis from Group I.1b Enriched from Everglades Soil Reveals Novel Genomic Features of the Ammonia-Oxidizing Archaea.</title>
        <authorList>
            <person name="Zhalnina K.V."/>
            <person name="Dias R."/>
            <person name="Leonard M.T."/>
            <person name="Dorr de Quadros P."/>
            <person name="Camargo F.A."/>
            <person name="Drew J.C."/>
            <person name="Farmerie W.G."/>
            <person name="Daroub S.H."/>
            <person name="Triplett E.W."/>
        </authorList>
    </citation>
    <scope>NUCLEOTIDE SEQUENCE [LARGE SCALE GENOMIC DNA]</scope>
    <source>
        <strain evidence="1 2">SR1</strain>
    </source>
</reference>
<proteinExistence type="predicted"/>
<dbReference type="EMBL" id="CP007174">
    <property type="protein sequence ID" value="AIF84990.1"/>
    <property type="molecule type" value="Genomic_DNA"/>
</dbReference>
<dbReference type="AlphaFoldDB" id="A0A075MUV8"/>
<dbReference type="RefSeq" id="WP_158385573.1">
    <property type="nucleotide sequence ID" value="NZ_CP007174.1"/>
</dbReference>
<organism evidence="1 2">
    <name type="scientific">Candidatus Nitrososphaera evergladensis SR1</name>
    <dbReference type="NCBI Taxonomy" id="1459636"/>
    <lineage>
        <taxon>Archaea</taxon>
        <taxon>Nitrososphaerota</taxon>
        <taxon>Nitrososphaeria</taxon>
        <taxon>Nitrososphaerales</taxon>
        <taxon>Nitrososphaeraceae</taxon>
        <taxon>Nitrososphaera</taxon>
    </lineage>
</organism>
<evidence type="ECO:0000313" key="2">
    <source>
        <dbReference type="Proteomes" id="UP000028194"/>
    </source>
</evidence>
<evidence type="ECO:0000313" key="1">
    <source>
        <dbReference type="EMBL" id="AIF84990.1"/>
    </source>
</evidence>
<dbReference type="HOGENOM" id="CLU_3162930_0_0_2"/>